<evidence type="ECO:0000313" key="2">
    <source>
        <dbReference type="Proteomes" id="UP000299102"/>
    </source>
</evidence>
<organism evidence="1 2">
    <name type="scientific">Eumeta variegata</name>
    <name type="common">Bagworm moth</name>
    <name type="synonym">Eumeta japonica</name>
    <dbReference type="NCBI Taxonomy" id="151549"/>
    <lineage>
        <taxon>Eukaryota</taxon>
        <taxon>Metazoa</taxon>
        <taxon>Ecdysozoa</taxon>
        <taxon>Arthropoda</taxon>
        <taxon>Hexapoda</taxon>
        <taxon>Insecta</taxon>
        <taxon>Pterygota</taxon>
        <taxon>Neoptera</taxon>
        <taxon>Endopterygota</taxon>
        <taxon>Lepidoptera</taxon>
        <taxon>Glossata</taxon>
        <taxon>Ditrysia</taxon>
        <taxon>Tineoidea</taxon>
        <taxon>Psychidae</taxon>
        <taxon>Oiketicinae</taxon>
        <taxon>Eumeta</taxon>
    </lineage>
</organism>
<keyword evidence="2" id="KW-1185">Reference proteome</keyword>
<dbReference type="EMBL" id="BGZK01000140">
    <property type="protein sequence ID" value="GBP22439.1"/>
    <property type="molecule type" value="Genomic_DNA"/>
</dbReference>
<protein>
    <submittedName>
        <fullName evidence="1">Uncharacterized protein</fullName>
    </submittedName>
</protein>
<gene>
    <name evidence="1" type="ORF">EVAR_78615_1</name>
</gene>
<accession>A0A4C1U7X8</accession>
<sequence>MLKLIFKACSRGKQAGEPLEGIVVAARRVSQPQRSGRCVADLLGRRRRPRGNRTVIEEVDFYLSNTYMEAMFTSCSQNRLFADEASFGHPYNPQRTVLMRIRPALLPPLLLDMTSPR</sequence>
<evidence type="ECO:0000313" key="1">
    <source>
        <dbReference type="EMBL" id="GBP22439.1"/>
    </source>
</evidence>
<dbReference type="AlphaFoldDB" id="A0A4C1U7X8"/>
<reference evidence="1 2" key="1">
    <citation type="journal article" date="2019" name="Commun. Biol.">
        <title>The bagworm genome reveals a unique fibroin gene that provides high tensile strength.</title>
        <authorList>
            <person name="Kono N."/>
            <person name="Nakamura H."/>
            <person name="Ohtoshi R."/>
            <person name="Tomita M."/>
            <person name="Numata K."/>
            <person name="Arakawa K."/>
        </authorList>
    </citation>
    <scope>NUCLEOTIDE SEQUENCE [LARGE SCALE GENOMIC DNA]</scope>
</reference>
<proteinExistence type="predicted"/>
<comment type="caution">
    <text evidence="1">The sequence shown here is derived from an EMBL/GenBank/DDBJ whole genome shotgun (WGS) entry which is preliminary data.</text>
</comment>
<dbReference type="Proteomes" id="UP000299102">
    <property type="component" value="Unassembled WGS sequence"/>
</dbReference>
<name>A0A4C1U7X8_EUMVA</name>